<accession>A0A6M6BLC6</accession>
<protein>
    <recommendedName>
        <fullName evidence="4">Acyltransferase</fullName>
    </recommendedName>
</protein>
<reference evidence="2 3" key="1">
    <citation type="submission" date="2020-05" db="EMBL/GenBank/DDBJ databases">
        <title>Complete genome sequence of Hymenobacter sp. TS19 in Coasted Sand Dune.</title>
        <authorList>
            <person name="Lee J.-H."/>
            <person name="Jung J.-H."/>
            <person name="Jeong S."/>
            <person name="Zhao L."/>
            <person name="Kim M.-K."/>
            <person name="Seo H.-S."/>
            <person name="Lim S."/>
        </authorList>
    </citation>
    <scope>NUCLEOTIDE SEQUENCE [LARGE SCALE GENOMIC DNA]</scope>
    <source>
        <strain evidence="2 3">TS19</strain>
    </source>
</reference>
<evidence type="ECO:0000313" key="3">
    <source>
        <dbReference type="Proteomes" id="UP000501623"/>
    </source>
</evidence>
<keyword evidence="1" id="KW-0472">Membrane</keyword>
<keyword evidence="3" id="KW-1185">Reference proteome</keyword>
<feature type="transmembrane region" description="Helical" evidence="1">
    <location>
        <begin position="131"/>
        <end position="151"/>
    </location>
</feature>
<sequence length="173" mass="19496">MLLYTFFGRSIEFYAGIQLALWYRRGQLPIYKMRGLLTVLGLIVMAVALTGMVWTRGGYTFGQEHPFGVALNNVMLPGGILLFFAGLLTEDTWLRRVLSCAPAQLLGKSSYAFYLIHLGIIRNWLAENLTAHNGLLFVLLNLLAIALYVGVEKPVNQWFRRRAKPIPLQVQPA</sequence>
<dbReference type="EMBL" id="CP053538">
    <property type="protein sequence ID" value="QJX47885.1"/>
    <property type="molecule type" value="Genomic_DNA"/>
</dbReference>
<keyword evidence="1" id="KW-1133">Transmembrane helix</keyword>
<gene>
    <name evidence="2" type="ORF">HMJ29_13410</name>
</gene>
<evidence type="ECO:0000313" key="2">
    <source>
        <dbReference type="EMBL" id="QJX47885.1"/>
    </source>
</evidence>
<proteinExistence type="predicted"/>
<dbReference type="KEGG" id="hts:HMJ29_13410"/>
<dbReference type="AlphaFoldDB" id="A0A6M6BLC6"/>
<feature type="transmembrane region" description="Helical" evidence="1">
    <location>
        <begin position="105"/>
        <end position="125"/>
    </location>
</feature>
<dbReference type="RefSeq" id="WP_171591975.1">
    <property type="nucleotide sequence ID" value="NZ_CP053538.1"/>
</dbReference>
<feature type="transmembrane region" description="Helical" evidence="1">
    <location>
        <begin position="74"/>
        <end position="93"/>
    </location>
</feature>
<name>A0A6M6BLC6_9BACT</name>
<evidence type="ECO:0008006" key="4">
    <source>
        <dbReference type="Google" id="ProtNLM"/>
    </source>
</evidence>
<organism evidence="2 3">
    <name type="scientific">Hymenobacter taeanensis</name>
    <dbReference type="NCBI Taxonomy" id="2735321"/>
    <lineage>
        <taxon>Bacteria</taxon>
        <taxon>Pseudomonadati</taxon>
        <taxon>Bacteroidota</taxon>
        <taxon>Cytophagia</taxon>
        <taxon>Cytophagales</taxon>
        <taxon>Hymenobacteraceae</taxon>
        <taxon>Hymenobacter</taxon>
    </lineage>
</organism>
<feature type="transmembrane region" description="Helical" evidence="1">
    <location>
        <begin position="35"/>
        <end position="54"/>
    </location>
</feature>
<dbReference type="Proteomes" id="UP000501623">
    <property type="component" value="Chromosome"/>
</dbReference>
<keyword evidence="1" id="KW-0812">Transmembrane</keyword>
<evidence type="ECO:0000256" key="1">
    <source>
        <dbReference type="SAM" id="Phobius"/>
    </source>
</evidence>